<feature type="domain" description="RecQ mediated genome instability protein 1 OB-fold" evidence="2">
    <location>
        <begin position="88"/>
        <end position="181"/>
    </location>
</feature>
<comment type="caution">
    <text evidence="4">The sequence shown here is derived from an EMBL/GenBank/DDBJ whole genome shotgun (WGS) entry which is preliminary data.</text>
</comment>
<accession>A0AAD5N262</accession>
<dbReference type="InterPro" id="IPR042470">
    <property type="entry name" value="RMI1_N_C_sf"/>
</dbReference>
<feature type="domain" description="RMI1 N-terminal" evidence="3">
    <location>
        <begin position="8"/>
        <end position="56"/>
    </location>
</feature>
<comment type="similarity">
    <text evidence="1">Belongs to the RMI1 family.</text>
</comment>
<sequence>MEEAVVRFLDKFHIHVKLNWLKAVIEFAKLHGVGNEEATLCQAVLEQLLHSDLSDSYEPLAKVPVIAVRAVIVKQMIFQSYQFCLSLLYVVSIIDTARSCYDQYCERINNEDDLSWFHGDNEDENEVEQQSPDAQQVKSSGRRRMLKIKLFDGQNTVHAIEYGGKVQLELDENTLPGTKVLNGDVDGKPMDLKSLFAERLGIKQDVKGQQRSSTISPFLVRIPRIPNQAADKCEMKNEDTKAVVKREVYDNERTAVVPPLQSNLVSAAIVPPFSNNFMPKTNLAPSKIQKQLLQPPDESSHSSKSTSSVVEVSAFVLAVTVKFRLVFFGNSQIIPHVLSKNEPKICRSLRTNVNSLGNKSITEYFPVSRIKREVEEITKNEPPFPHPIRPLPIVPLSEQRLTIAVDKNDEVVRPELRENHEGNEEDNPLLNDMVTPPSTRKEVISALNRSRNNSNTVVKTDHPVDNEIPIGLEETVMMTTQELINSSAAELVPSQNDSDLLSFIAHSVSKEVNVQEFRTPPRTHSTKDPPSTAVVPYKRGRLDDRVQQIQRPMMLPAPRLRPSHASVVDKFNDLNVIHLNDAFSQRKFWMLPKVVRVMGICHIKGELVAKHGLWLLDVYITDESMTSQRCTVDGQLLERLLGFTVRHCERLNMEKNMHELSRCKRRALEVMKSFERLDLVFSLEIHPEKFRLPLVVNVCCLAEALSLL</sequence>
<dbReference type="AlphaFoldDB" id="A0AAD5N262"/>
<evidence type="ECO:0000259" key="2">
    <source>
        <dbReference type="Pfam" id="PF08585"/>
    </source>
</evidence>
<dbReference type="EMBL" id="JAHQIW010003700">
    <property type="protein sequence ID" value="KAJ1359767.1"/>
    <property type="molecule type" value="Genomic_DNA"/>
</dbReference>
<protein>
    <recommendedName>
        <fullName evidence="6">RecQ-mediated genome instability protein 1</fullName>
    </recommendedName>
</protein>
<dbReference type="InterPro" id="IPR049363">
    <property type="entry name" value="RMI1_N"/>
</dbReference>
<reference evidence="4" key="1">
    <citation type="submission" date="2021-06" db="EMBL/GenBank/DDBJ databases">
        <title>Parelaphostrongylus tenuis whole genome reference sequence.</title>
        <authorList>
            <person name="Garwood T.J."/>
            <person name="Larsen P.A."/>
            <person name="Fountain-Jones N.M."/>
            <person name="Garbe J.R."/>
            <person name="Macchietto M.G."/>
            <person name="Kania S.A."/>
            <person name="Gerhold R.W."/>
            <person name="Richards J.E."/>
            <person name="Wolf T.M."/>
        </authorList>
    </citation>
    <scope>NUCLEOTIDE SEQUENCE</scope>
    <source>
        <strain evidence="4">MNPRO001-30</strain>
        <tissue evidence="4">Meninges</tissue>
    </source>
</reference>
<dbReference type="Pfam" id="PF21000">
    <property type="entry name" value="RMI1_N_N"/>
    <property type="match status" value="1"/>
</dbReference>
<keyword evidence="5" id="KW-1185">Reference proteome</keyword>
<evidence type="ECO:0000259" key="3">
    <source>
        <dbReference type="Pfam" id="PF21000"/>
    </source>
</evidence>
<dbReference type="PANTHER" id="PTHR14790:SF18">
    <property type="entry name" value="RECQ-MEDIATED GENOME INSTABILITY PROTEIN 1 HOMOLOG"/>
    <property type="match status" value="1"/>
</dbReference>
<evidence type="ECO:0008006" key="6">
    <source>
        <dbReference type="Google" id="ProtNLM"/>
    </source>
</evidence>
<dbReference type="SMART" id="SM01161">
    <property type="entry name" value="DUF1767"/>
    <property type="match status" value="1"/>
</dbReference>
<name>A0AAD5N262_PARTN</name>
<dbReference type="GO" id="GO:0031422">
    <property type="term" value="C:RecQ family helicase-topoisomerase III complex"/>
    <property type="evidence" value="ECO:0007669"/>
    <property type="project" value="TreeGrafter"/>
</dbReference>
<organism evidence="4 5">
    <name type="scientific">Parelaphostrongylus tenuis</name>
    <name type="common">Meningeal worm</name>
    <dbReference type="NCBI Taxonomy" id="148309"/>
    <lineage>
        <taxon>Eukaryota</taxon>
        <taxon>Metazoa</taxon>
        <taxon>Ecdysozoa</taxon>
        <taxon>Nematoda</taxon>
        <taxon>Chromadorea</taxon>
        <taxon>Rhabditida</taxon>
        <taxon>Rhabditina</taxon>
        <taxon>Rhabditomorpha</taxon>
        <taxon>Strongyloidea</taxon>
        <taxon>Metastrongylidae</taxon>
        <taxon>Parelaphostrongylus</taxon>
    </lineage>
</organism>
<evidence type="ECO:0000313" key="4">
    <source>
        <dbReference type="EMBL" id="KAJ1359767.1"/>
    </source>
</evidence>
<dbReference type="Gene3D" id="2.40.50.770">
    <property type="entry name" value="RecQ-mediated genome instability protein Rmi1, C-terminal domain"/>
    <property type="match status" value="1"/>
</dbReference>
<evidence type="ECO:0000256" key="1">
    <source>
        <dbReference type="ARBA" id="ARBA00006395"/>
    </source>
</evidence>
<dbReference type="PANTHER" id="PTHR14790">
    <property type="entry name" value="RECQ-MEDIATED GENOME INSTABILITY PROTEIN 1 RMI1"/>
    <property type="match status" value="1"/>
</dbReference>
<dbReference type="GO" id="GO:0000712">
    <property type="term" value="P:resolution of meiotic recombination intermediates"/>
    <property type="evidence" value="ECO:0007669"/>
    <property type="project" value="TreeGrafter"/>
</dbReference>
<dbReference type="Proteomes" id="UP001196413">
    <property type="component" value="Unassembled WGS sequence"/>
</dbReference>
<dbReference type="InterPro" id="IPR013894">
    <property type="entry name" value="RMI1_OB"/>
</dbReference>
<evidence type="ECO:0000313" key="5">
    <source>
        <dbReference type="Proteomes" id="UP001196413"/>
    </source>
</evidence>
<proteinExistence type="inferred from homology"/>
<dbReference type="GO" id="GO:0000724">
    <property type="term" value="P:double-strand break repair via homologous recombination"/>
    <property type="evidence" value="ECO:0007669"/>
    <property type="project" value="TreeGrafter"/>
</dbReference>
<gene>
    <name evidence="4" type="ORF">KIN20_018565</name>
</gene>
<dbReference type="Pfam" id="PF08585">
    <property type="entry name" value="RMI1_N_C"/>
    <property type="match status" value="1"/>
</dbReference>
<dbReference type="GO" id="GO:0016604">
    <property type="term" value="C:nuclear body"/>
    <property type="evidence" value="ECO:0007669"/>
    <property type="project" value="TreeGrafter"/>
</dbReference>